<dbReference type="Gene3D" id="3.30.200.20">
    <property type="entry name" value="Phosphorylase Kinase, domain 1"/>
    <property type="match status" value="1"/>
</dbReference>
<feature type="domain" description="Protein kinase" evidence="2">
    <location>
        <begin position="122"/>
        <end position="393"/>
    </location>
</feature>
<keyword evidence="3" id="KW-0808">Transferase</keyword>
<accession>A0A7L7LC88</accession>
<dbReference type="Proteomes" id="UP000514509">
    <property type="component" value="Chromosome"/>
</dbReference>
<dbReference type="PANTHER" id="PTHR24362">
    <property type="entry name" value="SERINE/THREONINE-PROTEIN KINASE NEK"/>
    <property type="match status" value="1"/>
</dbReference>
<sequence>MVKYRISHNISILNPSDFPEINPLSENLHGHYILLDQNKGKEFLINETVKYFIDKFSNPKTQAEVLQEVALDVQTEEKKIEQKCASFFKFLCRRKIVVPENWVEPKKEKQPLYKEGDCFDNLLVLEIISNKDYVDIYLVQNKVTATKYVVKLLNQKKISDKTKYKEELLDLEHEYQMLQKIKHIPSICQAYTFRKDSDQNAYILLEYIKGKPLSRFLKQVDTLTLHDCLTIIHNILQAFSMLHESHLIHGDIHPSNIMVNDDKSIKIIDLGFSFEVTIEADEVLKFGGVLYYMPPERINTTSLHKFSKEPDYYSDVYQIGLILYFIFYQKEPFIGFIWEEFSENIKRKEVMYPTLSIFNFRVSEQIIQIIENCLQKKPSRRYATATSLLKEFKKVALENEALIF</sequence>
<dbReference type="CDD" id="cd14014">
    <property type="entry name" value="STKc_PknB_like"/>
    <property type="match status" value="1"/>
</dbReference>
<gene>
    <name evidence="3" type="ORF">HUW48_21625</name>
</gene>
<keyword evidence="1" id="KW-0175">Coiled coil</keyword>
<dbReference type="RefSeq" id="WP_182412907.1">
    <property type="nucleotide sequence ID" value="NZ_CP055153.1"/>
</dbReference>
<evidence type="ECO:0000259" key="2">
    <source>
        <dbReference type="PROSITE" id="PS50011"/>
    </source>
</evidence>
<dbReference type="EMBL" id="CP055153">
    <property type="protein sequence ID" value="QMU30460.1"/>
    <property type="molecule type" value="Genomic_DNA"/>
</dbReference>
<keyword evidence="4" id="KW-1185">Reference proteome</keyword>
<evidence type="ECO:0000313" key="4">
    <source>
        <dbReference type="Proteomes" id="UP000514509"/>
    </source>
</evidence>
<dbReference type="PROSITE" id="PS50011">
    <property type="entry name" value="PROTEIN_KINASE_DOM"/>
    <property type="match status" value="1"/>
</dbReference>
<dbReference type="KEGG" id="add:HUW48_21625"/>
<keyword evidence="3" id="KW-0418">Kinase</keyword>
<reference evidence="3 4" key="2">
    <citation type="submission" date="2020-08" db="EMBL/GenBank/DDBJ databases">
        <title>Adhaeribacter dokdonensis sp. nov., isolated from the rhizosphere of Elymus tsukushiensis, a plant native to the Dokdo Islands, Republic of Korea.</title>
        <authorList>
            <person name="Ghim S.Y."/>
        </authorList>
    </citation>
    <scope>NUCLEOTIDE SEQUENCE [LARGE SCALE GENOMIC DNA]</scope>
    <source>
        <strain evidence="3 4">KUDC8001</strain>
    </source>
</reference>
<dbReference type="InterPro" id="IPR011009">
    <property type="entry name" value="Kinase-like_dom_sf"/>
</dbReference>
<organism evidence="3 4">
    <name type="scientific">Adhaeribacter radiodurans</name>
    <dbReference type="NCBI Taxonomy" id="2745197"/>
    <lineage>
        <taxon>Bacteria</taxon>
        <taxon>Pseudomonadati</taxon>
        <taxon>Bacteroidota</taxon>
        <taxon>Cytophagia</taxon>
        <taxon>Cytophagales</taxon>
        <taxon>Hymenobacteraceae</taxon>
        <taxon>Adhaeribacter</taxon>
    </lineage>
</organism>
<reference evidence="3 4" key="1">
    <citation type="submission" date="2020-06" db="EMBL/GenBank/DDBJ databases">
        <authorList>
            <person name="Hwang Y.J."/>
        </authorList>
    </citation>
    <scope>NUCLEOTIDE SEQUENCE [LARGE SCALE GENOMIC DNA]</scope>
    <source>
        <strain evidence="3 4">KUDC8001</strain>
    </source>
</reference>
<dbReference type="GO" id="GO:0005524">
    <property type="term" value="F:ATP binding"/>
    <property type="evidence" value="ECO:0007669"/>
    <property type="project" value="InterPro"/>
</dbReference>
<evidence type="ECO:0000313" key="3">
    <source>
        <dbReference type="EMBL" id="QMU30460.1"/>
    </source>
</evidence>
<dbReference type="GO" id="GO:0004674">
    <property type="term" value="F:protein serine/threonine kinase activity"/>
    <property type="evidence" value="ECO:0007669"/>
    <property type="project" value="UniProtKB-KW"/>
</dbReference>
<evidence type="ECO:0000256" key="1">
    <source>
        <dbReference type="SAM" id="Coils"/>
    </source>
</evidence>
<dbReference type="AlphaFoldDB" id="A0A7L7LC88"/>
<dbReference type="PANTHER" id="PTHR24362:SF309">
    <property type="entry name" value="PROTEIN KINASE DOMAIN-CONTAINING PROTEIN"/>
    <property type="match status" value="1"/>
</dbReference>
<name>A0A7L7LC88_9BACT</name>
<keyword evidence="3" id="KW-0723">Serine/threonine-protein kinase</keyword>
<feature type="coiled-coil region" evidence="1">
    <location>
        <begin position="154"/>
        <end position="181"/>
    </location>
</feature>
<dbReference type="InterPro" id="IPR000719">
    <property type="entry name" value="Prot_kinase_dom"/>
</dbReference>
<dbReference type="Pfam" id="PF00069">
    <property type="entry name" value="Pkinase"/>
    <property type="match status" value="1"/>
</dbReference>
<dbReference type="Gene3D" id="1.10.510.10">
    <property type="entry name" value="Transferase(Phosphotransferase) domain 1"/>
    <property type="match status" value="1"/>
</dbReference>
<protein>
    <submittedName>
        <fullName evidence="3">Serine/threonine protein kinase</fullName>
    </submittedName>
</protein>
<proteinExistence type="predicted"/>
<dbReference type="SUPFAM" id="SSF56112">
    <property type="entry name" value="Protein kinase-like (PK-like)"/>
    <property type="match status" value="1"/>
</dbReference>